<dbReference type="EMBL" id="FNQO01000001">
    <property type="protein sequence ID" value="SDZ91539.1"/>
    <property type="molecule type" value="Genomic_DNA"/>
</dbReference>
<proteinExistence type="predicted"/>
<dbReference type="InterPro" id="IPR004843">
    <property type="entry name" value="Calcineurin-like_PHP"/>
</dbReference>
<dbReference type="GO" id="GO:0016791">
    <property type="term" value="F:phosphatase activity"/>
    <property type="evidence" value="ECO:0007669"/>
    <property type="project" value="TreeGrafter"/>
</dbReference>
<dbReference type="Pfam" id="PF00149">
    <property type="entry name" value="Metallophos"/>
    <property type="match status" value="1"/>
</dbReference>
<keyword evidence="3" id="KW-1185">Reference proteome</keyword>
<feature type="domain" description="Calcineurin-like phosphoesterase" evidence="1">
    <location>
        <begin position="17"/>
        <end position="237"/>
    </location>
</feature>
<accession>A0A1H3WWM3</accession>
<dbReference type="InterPro" id="IPR050126">
    <property type="entry name" value="Ap4A_hydrolase"/>
</dbReference>
<dbReference type="GO" id="GO:0110154">
    <property type="term" value="P:RNA decapping"/>
    <property type="evidence" value="ECO:0007669"/>
    <property type="project" value="TreeGrafter"/>
</dbReference>
<sequence length="270" mass="30599">MATLLSLRRNQNGRDFVVGDVHGHLAQLRRQLTELRFDPDVDRLLFLGDVIDRGPDSEAVLDLIDQQTYWSVLGNHEAMMIAGLEEPGRDVLHRWNGGEWFYDLPEWRQQELVDKCRTWPWAIELDTGKGRAGLVHANVPDSSWGRVTALLRSIDEQWQSGARLSDSAVEYAAQRLLWDRNLVLKLYRDILDSAAGQQVSGDLMKSPQSQEWIAEAAAETLKPFEVSDIDAVYMGHTFVPNAIQVGKCHFLDSYREAQGERLSIVCVSRA</sequence>
<dbReference type="GO" id="GO:0005737">
    <property type="term" value="C:cytoplasm"/>
    <property type="evidence" value="ECO:0007669"/>
    <property type="project" value="TreeGrafter"/>
</dbReference>
<evidence type="ECO:0000313" key="2">
    <source>
        <dbReference type="EMBL" id="SDZ91539.1"/>
    </source>
</evidence>
<dbReference type="AlphaFoldDB" id="A0A1H3WWM3"/>
<protein>
    <submittedName>
        <fullName evidence="2">Calcineurin-like phosphoesterase</fullName>
    </submittedName>
</protein>
<evidence type="ECO:0000313" key="3">
    <source>
        <dbReference type="Proteomes" id="UP000198658"/>
    </source>
</evidence>
<gene>
    <name evidence="2" type="ORF">SAMN05216562_1183</name>
</gene>
<dbReference type="STRING" id="658218.SAMN05216562_1183"/>
<dbReference type="RefSeq" id="WP_091386060.1">
    <property type="nucleotide sequence ID" value="NZ_FNQO01000001.1"/>
</dbReference>
<organism evidence="2 3">
    <name type="scientific">Microbulbifer marinus</name>
    <dbReference type="NCBI Taxonomy" id="658218"/>
    <lineage>
        <taxon>Bacteria</taxon>
        <taxon>Pseudomonadati</taxon>
        <taxon>Pseudomonadota</taxon>
        <taxon>Gammaproteobacteria</taxon>
        <taxon>Cellvibrionales</taxon>
        <taxon>Microbulbiferaceae</taxon>
        <taxon>Microbulbifer</taxon>
    </lineage>
</organism>
<dbReference type="PANTHER" id="PTHR42850:SF10">
    <property type="entry name" value="SERINE_THREONINE-PROTEIN PHOSPHATASE 1"/>
    <property type="match status" value="1"/>
</dbReference>
<dbReference type="Proteomes" id="UP000198658">
    <property type="component" value="Unassembled WGS sequence"/>
</dbReference>
<dbReference type="SUPFAM" id="SSF56300">
    <property type="entry name" value="Metallo-dependent phosphatases"/>
    <property type="match status" value="1"/>
</dbReference>
<reference evidence="3" key="1">
    <citation type="submission" date="2016-10" db="EMBL/GenBank/DDBJ databases">
        <authorList>
            <person name="Varghese N."/>
            <person name="Submissions S."/>
        </authorList>
    </citation>
    <scope>NUCLEOTIDE SEQUENCE [LARGE SCALE GENOMIC DNA]</scope>
    <source>
        <strain evidence="3">CGMCC 1.10657</strain>
    </source>
</reference>
<dbReference type="InterPro" id="IPR029052">
    <property type="entry name" value="Metallo-depent_PP-like"/>
</dbReference>
<evidence type="ECO:0000259" key="1">
    <source>
        <dbReference type="Pfam" id="PF00149"/>
    </source>
</evidence>
<name>A0A1H3WWM3_9GAMM</name>
<dbReference type="GO" id="GO:0008803">
    <property type="term" value="F:bis(5'-nucleosyl)-tetraphosphatase (symmetrical) activity"/>
    <property type="evidence" value="ECO:0007669"/>
    <property type="project" value="TreeGrafter"/>
</dbReference>
<dbReference type="PANTHER" id="PTHR42850">
    <property type="entry name" value="METALLOPHOSPHOESTERASE"/>
    <property type="match status" value="1"/>
</dbReference>
<dbReference type="Gene3D" id="3.60.21.10">
    <property type="match status" value="1"/>
</dbReference>
<dbReference type="OrthoDB" id="5296354at2"/>